<dbReference type="EMBL" id="CP000884">
    <property type="protein sequence ID" value="ABX37464.1"/>
    <property type="molecule type" value="Genomic_DNA"/>
</dbReference>
<gene>
    <name evidence="5" type="ordered locus">Daci_4835</name>
</gene>
<dbReference type="InterPro" id="IPR029063">
    <property type="entry name" value="SAM-dependent_MTases_sf"/>
</dbReference>
<keyword evidence="2" id="KW-0808">Transferase</keyword>
<dbReference type="AlphaFoldDB" id="A9BMB9"/>
<dbReference type="KEGG" id="dac:Daci_4835"/>
<sequence>MGRRLGWCLGLPVRVLRGSLAVCRRQSPLAVRPVATAPCCKPGCGIHHAAAGGAQREAPTMLSAHDSTVSSSALASRAQRVPLPLPSAPRAPAEGGRREAAPEWADHALRATRAELQHGLMQPQAQVSPKYLYDARGCDLFEQITRLPEYYPTRTEAAILADSGAAMAEALRGSEVLIELGAGNCEKVRGLCRSLRPRHFVGVDIAGAFLRQSVRRLAEEFPQLQTHAVTADITEPLTLPPHIPQAGRLLFYPGSSIGNFDPVQAQRMLGQMRAMVNDDGGLLIGIDLPKSTQWLEPAYDDAQGVTARFNLNLLSHVNSLLGSDFNPDDWEHVAFFNAEHSRIEMHLRARRPLIVGWPQGLRHFSAGETIHTENSYKYPLPEFLGMLACAGFGPCQVWTDERQWFAVIHAHA</sequence>
<name>A9BMB9_DELAS</name>
<dbReference type="HOGENOM" id="CLU_049766_1_0_4"/>
<keyword evidence="6" id="KW-1185">Reference proteome</keyword>
<dbReference type="GO" id="GO:0008168">
    <property type="term" value="F:methyltransferase activity"/>
    <property type="evidence" value="ECO:0007669"/>
    <property type="project" value="UniProtKB-KW"/>
</dbReference>
<dbReference type="InterPro" id="IPR019257">
    <property type="entry name" value="MeTrfase_dom"/>
</dbReference>
<evidence type="ECO:0000256" key="3">
    <source>
        <dbReference type="SAM" id="MobiDB-lite"/>
    </source>
</evidence>
<dbReference type="STRING" id="398578.Daci_4835"/>
<proteinExistence type="predicted"/>
<evidence type="ECO:0000256" key="1">
    <source>
        <dbReference type="ARBA" id="ARBA00022603"/>
    </source>
</evidence>
<evidence type="ECO:0000259" key="4">
    <source>
        <dbReference type="Pfam" id="PF10017"/>
    </source>
</evidence>
<dbReference type="SUPFAM" id="SSF53335">
    <property type="entry name" value="S-adenosyl-L-methionine-dependent methyltransferases"/>
    <property type="match status" value="1"/>
</dbReference>
<protein>
    <recommendedName>
        <fullName evidence="4">Histidine-specific methyltransferase SAM-dependent domain-containing protein</fullName>
    </recommendedName>
</protein>
<reference evidence="5 6" key="1">
    <citation type="journal article" date="2004" name="Appl. Environ. Microbiol.">
        <title>Mineralization of individual congeners of linear alkylbenzenesulfonate by defined pairs of heterotrophic bacteria.</title>
        <authorList>
            <person name="Schleheck D."/>
            <person name="Knepper T.P."/>
            <person name="Fischer K."/>
            <person name="Cook A.M."/>
        </authorList>
    </citation>
    <scope>NUCLEOTIDE SEQUENCE [LARGE SCALE GENOMIC DNA]</scope>
    <source>
        <strain evidence="6">DSM 14801 / SPH-1</strain>
    </source>
</reference>
<dbReference type="Pfam" id="PF10017">
    <property type="entry name" value="Methyltransf_33"/>
    <property type="match status" value="1"/>
</dbReference>
<feature type="domain" description="Histidine-specific methyltransferase SAM-dependent" evidence="4">
    <location>
        <begin position="113"/>
        <end position="410"/>
    </location>
</feature>
<dbReference type="GO" id="GO:0032259">
    <property type="term" value="P:methylation"/>
    <property type="evidence" value="ECO:0007669"/>
    <property type="project" value="UniProtKB-KW"/>
</dbReference>
<evidence type="ECO:0000256" key="2">
    <source>
        <dbReference type="ARBA" id="ARBA00022679"/>
    </source>
</evidence>
<dbReference type="Gene3D" id="3.40.50.150">
    <property type="entry name" value="Vaccinia Virus protein VP39"/>
    <property type="match status" value="1"/>
</dbReference>
<evidence type="ECO:0000313" key="6">
    <source>
        <dbReference type="Proteomes" id="UP000000784"/>
    </source>
</evidence>
<dbReference type="InterPro" id="IPR051128">
    <property type="entry name" value="EgtD_Methyltrsf_superfamily"/>
</dbReference>
<dbReference type="PANTHER" id="PTHR43397:SF1">
    <property type="entry name" value="ERGOTHIONEINE BIOSYNTHESIS PROTEIN 1"/>
    <property type="match status" value="1"/>
</dbReference>
<organism evidence="5 6">
    <name type="scientific">Delftia acidovorans (strain DSM 14801 / SPH-1)</name>
    <dbReference type="NCBI Taxonomy" id="398578"/>
    <lineage>
        <taxon>Bacteria</taxon>
        <taxon>Pseudomonadati</taxon>
        <taxon>Pseudomonadota</taxon>
        <taxon>Betaproteobacteria</taxon>
        <taxon>Burkholderiales</taxon>
        <taxon>Comamonadaceae</taxon>
        <taxon>Delftia</taxon>
    </lineage>
</organism>
<dbReference type="eggNOG" id="COG4301">
    <property type="taxonomic scope" value="Bacteria"/>
</dbReference>
<dbReference type="NCBIfam" id="TIGR03438">
    <property type="entry name" value="egtD_ergothio"/>
    <property type="match status" value="1"/>
</dbReference>
<feature type="region of interest" description="Disordered" evidence="3">
    <location>
        <begin position="60"/>
        <end position="96"/>
    </location>
</feature>
<evidence type="ECO:0000313" key="5">
    <source>
        <dbReference type="EMBL" id="ABX37464.1"/>
    </source>
</evidence>
<keyword evidence="1" id="KW-0489">Methyltransferase</keyword>
<accession>A9BMB9</accession>
<feature type="compositionally biased region" description="Polar residues" evidence="3">
    <location>
        <begin position="65"/>
        <end position="74"/>
    </location>
</feature>
<dbReference type="Proteomes" id="UP000000784">
    <property type="component" value="Chromosome"/>
</dbReference>
<dbReference type="PANTHER" id="PTHR43397">
    <property type="entry name" value="ERGOTHIONEINE BIOSYNTHESIS PROTEIN 1"/>
    <property type="match status" value="1"/>
</dbReference>
<reference evidence="6" key="2">
    <citation type="submission" date="2007-11" db="EMBL/GenBank/DDBJ databases">
        <title>Complete sequence of Delftia acidovorans DSM 14801 / SPH-1.</title>
        <authorList>
            <person name="Copeland A."/>
            <person name="Lucas S."/>
            <person name="Lapidus A."/>
            <person name="Barry K."/>
            <person name="Glavina del Rio T."/>
            <person name="Dalin E."/>
            <person name="Tice H."/>
            <person name="Pitluck S."/>
            <person name="Lowry S."/>
            <person name="Clum A."/>
            <person name="Schmutz J."/>
            <person name="Larimer F."/>
            <person name="Land M."/>
            <person name="Hauser L."/>
            <person name="Kyrpides N."/>
            <person name="Kim E."/>
            <person name="Schleheck D."/>
            <person name="Richardson P."/>
        </authorList>
    </citation>
    <scope>NUCLEOTIDE SEQUENCE [LARGE SCALE GENOMIC DNA]</scope>
    <source>
        <strain evidence="6">DSM 14801 / SPH-1</strain>
    </source>
</reference>
<dbReference type="InterPro" id="IPR035094">
    <property type="entry name" value="EgtD"/>
</dbReference>